<keyword evidence="3" id="KW-1185">Reference proteome</keyword>
<sequence>MWMPMANTRMVKMMKKMIVWTKMALPLVVKLPNSTGRVLPGSRKRRPGESRMNSNQPSKTGAQSNILKSNLATSYIMV</sequence>
<organism evidence="2 3">
    <name type="scientific">Ficus carica</name>
    <name type="common">Common fig</name>
    <dbReference type="NCBI Taxonomy" id="3494"/>
    <lineage>
        <taxon>Eukaryota</taxon>
        <taxon>Viridiplantae</taxon>
        <taxon>Streptophyta</taxon>
        <taxon>Embryophyta</taxon>
        <taxon>Tracheophyta</taxon>
        <taxon>Spermatophyta</taxon>
        <taxon>Magnoliopsida</taxon>
        <taxon>eudicotyledons</taxon>
        <taxon>Gunneridae</taxon>
        <taxon>Pentapetalae</taxon>
        <taxon>rosids</taxon>
        <taxon>fabids</taxon>
        <taxon>Rosales</taxon>
        <taxon>Moraceae</taxon>
        <taxon>Ficeae</taxon>
        <taxon>Ficus</taxon>
    </lineage>
</organism>
<comment type="caution">
    <text evidence="2">The sequence shown here is derived from an EMBL/GenBank/DDBJ whole genome shotgun (WGS) entry which is preliminary data.</text>
</comment>
<evidence type="ECO:0000313" key="2">
    <source>
        <dbReference type="EMBL" id="GMN56612.1"/>
    </source>
</evidence>
<feature type="compositionally biased region" description="Polar residues" evidence="1">
    <location>
        <begin position="51"/>
        <end position="64"/>
    </location>
</feature>
<name>A0AA88ANF1_FICCA</name>
<dbReference type="EMBL" id="BTGU01000064">
    <property type="protein sequence ID" value="GMN56612.1"/>
    <property type="molecule type" value="Genomic_DNA"/>
</dbReference>
<evidence type="ECO:0000313" key="3">
    <source>
        <dbReference type="Proteomes" id="UP001187192"/>
    </source>
</evidence>
<gene>
    <name evidence="2" type="ORF">TIFTF001_025724</name>
</gene>
<proteinExistence type="predicted"/>
<feature type="region of interest" description="Disordered" evidence="1">
    <location>
        <begin position="34"/>
        <end position="64"/>
    </location>
</feature>
<dbReference type="AlphaFoldDB" id="A0AA88ANF1"/>
<reference evidence="2" key="1">
    <citation type="submission" date="2023-07" db="EMBL/GenBank/DDBJ databases">
        <title>draft genome sequence of fig (Ficus carica).</title>
        <authorList>
            <person name="Takahashi T."/>
            <person name="Nishimura K."/>
        </authorList>
    </citation>
    <scope>NUCLEOTIDE SEQUENCE</scope>
</reference>
<protein>
    <submittedName>
        <fullName evidence="2">Uncharacterized protein</fullName>
    </submittedName>
</protein>
<dbReference type="Proteomes" id="UP001187192">
    <property type="component" value="Unassembled WGS sequence"/>
</dbReference>
<evidence type="ECO:0000256" key="1">
    <source>
        <dbReference type="SAM" id="MobiDB-lite"/>
    </source>
</evidence>
<accession>A0AA88ANF1</accession>